<keyword evidence="3" id="KW-0238">DNA-binding</keyword>
<dbReference type="PROSITE" id="PS00463">
    <property type="entry name" value="ZN2_CY6_FUNGAL_1"/>
    <property type="match status" value="1"/>
</dbReference>
<evidence type="ECO:0000259" key="7">
    <source>
        <dbReference type="PROSITE" id="PS50048"/>
    </source>
</evidence>
<feature type="compositionally biased region" description="Polar residues" evidence="6">
    <location>
        <begin position="671"/>
        <end position="684"/>
    </location>
</feature>
<feature type="compositionally biased region" description="Polar residues" evidence="6">
    <location>
        <begin position="655"/>
        <end position="664"/>
    </location>
</feature>
<feature type="region of interest" description="Disordered" evidence="6">
    <location>
        <begin position="633"/>
        <end position="684"/>
    </location>
</feature>
<dbReference type="PANTHER" id="PTHR47840">
    <property type="entry name" value="ZN(II)2CYS6 TRANSCRIPTION FACTOR (EUROFUNG)-RELATED"/>
    <property type="match status" value="1"/>
</dbReference>
<evidence type="ECO:0000256" key="6">
    <source>
        <dbReference type="SAM" id="MobiDB-lite"/>
    </source>
</evidence>
<protein>
    <recommendedName>
        <fullName evidence="7">Zn(2)-C6 fungal-type domain-containing protein</fullName>
    </recommendedName>
</protein>
<dbReference type="OrthoDB" id="5392779at2759"/>
<name>A0A0D2DV99_9EURO</name>
<dbReference type="Pfam" id="PF00172">
    <property type="entry name" value="Zn_clus"/>
    <property type="match status" value="1"/>
</dbReference>
<dbReference type="RefSeq" id="XP_013285589.1">
    <property type="nucleotide sequence ID" value="XM_013430135.1"/>
</dbReference>
<dbReference type="VEuPathDB" id="FungiDB:Z517_04807"/>
<dbReference type="Proteomes" id="UP000053029">
    <property type="component" value="Unassembled WGS sequence"/>
</dbReference>
<proteinExistence type="predicted"/>
<feature type="domain" description="Zn(2)-C6 fungal-type" evidence="7">
    <location>
        <begin position="21"/>
        <end position="54"/>
    </location>
</feature>
<accession>A0A0D2DV99</accession>
<dbReference type="SMART" id="SM00066">
    <property type="entry name" value="GAL4"/>
    <property type="match status" value="1"/>
</dbReference>
<dbReference type="GO" id="GO:0006351">
    <property type="term" value="P:DNA-templated transcription"/>
    <property type="evidence" value="ECO:0007669"/>
    <property type="project" value="InterPro"/>
</dbReference>
<dbReference type="CDD" id="cd12148">
    <property type="entry name" value="fungal_TF_MHR"/>
    <property type="match status" value="1"/>
</dbReference>
<dbReference type="Gene3D" id="4.10.240.10">
    <property type="entry name" value="Zn(2)-C6 fungal-type DNA-binding domain"/>
    <property type="match status" value="1"/>
</dbReference>
<dbReference type="EMBL" id="KN846971">
    <property type="protein sequence ID" value="KIW81781.1"/>
    <property type="molecule type" value="Genomic_DNA"/>
</dbReference>
<keyword evidence="1" id="KW-0479">Metal-binding</keyword>
<dbReference type="PROSITE" id="PS50048">
    <property type="entry name" value="ZN2_CY6_FUNGAL_2"/>
    <property type="match status" value="1"/>
</dbReference>
<dbReference type="InterPro" id="IPR001138">
    <property type="entry name" value="Zn2Cys6_DnaBD"/>
</dbReference>
<dbReference type="InterPro" id="IPR007219">
    <property type="entry name" value="XnlR_reg_dom"/>
</dbReference>
<evidence type="ECO:0000256" key="5">
    <source>
        <dbReference type="ARBA" id="ARBA00023242"/>
    </source>
</evidence>
<gene>
    <name evidence="8" type="ORF">Z517_04807</name>
</gene>
<dbReference type="AlphaFoldDB" id="A0A0D2DV99"/>
<dbReference type="STRING" id="1442368.A0A0D2DV99"/>
<evidence type="ECO:0000256" key="2">
    <source>
        <dbReference type="ARBA" id="ARBA00023015"/>
    </source>
</evidence>
<dbReference type="GeneID" id="25304297"/>
<keyword evidence="2" id="KW-0805">Transcription regulation</keyword>
<dbReference type="GO" id="GO:0003677">
    <property type="term" value="F:DNA binding"/>
    <property type="evidence" value="ECO:0007669"/>
    <property type="project" value="UniProtKB-KW"/>
</dbReference>
<keyword evidence="4" id="KW-0804">Transcription</keyword>
<evidence type="ECO:0000256" key="4">
    <source>
        <dbReference type="ARBA" id="ARBA00023163"/>
    </source>
</evidence>
<dbReference type="SMART" id="SM00906">
    <property type="entry name" value="Fungal_trans"/>
    <property type="match status" value="1"/>
</dbReference>
<dbReference type="GO" id="GO:0008270">
    <property type="term" value="F:zinc ion binding"/>
    <property type="evidence" value="ECO:0007669"/>
    <property type="project" value="InterPro"/>
</dbReference>
<dbReference type="HOGENOM" id="CLU_004804_0_0_1"/>
<organism evidence="8 9">
    <name type="scientific">Fonsecaea pedrosoi CBS 271.37</name>
    <dbReference type="NCBI Taxonomy" id="1442368"/>
    <lineage>
        <taxon>Eukaryota</taxon>
        <taxon>Fungi</taxon>
        <taxon>Dikarya</taxon>
        <taxon>Ascomycota</taxon>
        <taxon>Pezizomycotina</taxon>
        <taxon>Eurotiomycetes</taxon>
        <taxon>Chaetothyriomycetidae</taxon>
        <taxon>Chaetothyriales</taxon>
        <taxon>Herpotrichiellaceae</taxon>
        <taxon>Fonsecaea</taxon>
    </lineage>
</organism>
<evidence type="ECO:0000313" key="8">
    <source>
        <dbReference type="EMBL" id="KIW81781.1"/>
    </source>
</evidence>
<feature type="compositionally biased region" description="Basic and acidic residues" evidence="6">
    <location>
        <begin position="637"/>
        <end position="654"/>
    </location>
</feature>
<dbReference type="PANTHER" id="PTHR47840:SF1">
    <property type="entry name" value="ZN(II)2CYS6 TRANSCRIPTION FACTOR (EUROFUNG)"/>
    <property type="match status" value="1"/>
</dbReference>
<keyword evidence="9" id="KW-1185">Reference proteome</keyword>
<dbReference type="GO" id="GO:0000981">
    <property type="term" value="F:DNA-binding transcription factor activity, RNA polymerase II-specific"/>
    <property type="evidence" value="ECO:0007669"/>
    <property type="project" value="InterPro"/>
</dbReference>
<evidence type="ECO:0000313" key="9">
    <source>
        <dbReference type="Proteomes" id="UP000053029"/>
    </source>
</evidence>
<dbReference type="SUPFAM" id="SSF57701">
    <property type="entry name" value="Zn2/Cys6 DNA-binding domain"/>
    <property type="match status" value="1"/>
</dbReference>
<sequence>MVHHSDENRIKRRKVRKGTHSCWDCKRRKVKCIFASPGDPLCINCHDRGKQCISQEIPEDSIVAANNNSSLIDGQHPLQDRLGDTCDSTDPDVWDVGCAAATSSAVSSAQISDLRRRPQAYLTDRGDGDQLVQSMMSPPIPNLLSVQASTLTSNRLANITQGLLGALPSRSDVEILLREVSQSNYRFSCLRQNETPQTELLLSALSEPDVHPVLLARQMLLVATALQHIPRKQVIVDLTEHHHVAMEKLAEAAISLVTTNDTLLGTLEGLENIILEALFHIDSGNIRRAWITIRRAVMTAQLLGLHQGGQHRYKIINDQIDPDPGAMWACIVPIERFLSLLLGLPSSIPPPSTRTSTKQQTLPTLVMDVAASILARNEIRDPQLALDMTRQIDRDLIEMTEQLPSSFWRPSTLASLKSDSQEALWETRRTWDLMCYFTLLNQLHLPHMLYSCDASQVMYSRLACVNASREVLTRQIAMRSYSSVSSCCRMGDFMALIAGMTLILAHFASHSDNGTHNLLAHQRAGDRATVERALECMKSMSEIFEDVLAAKCVALLKHLLAVEASCYARGKIRSHQQPSEKDGDHDKSNVLVIQIPYVGAVRIAREGITSLAPSKGSHPRVFHDGVTIGGLGSLHVSEPRRHSDQRDGGQRRSDQVSQPASAGSTVDKLSGGQQIPDNAEQATSEDVFIQQQNEIFPDASASLDDWAFQGFDTVFFDMLMRGSGDQPPLNSAAAGTWDFETIA</sequence>
<evidence type="ECO:0000256" key="3">
    <source>
        <dbReference type="ARBA" id="ARBA00023125"/>
    </source>
</evidence>
<reference evidence="8 9" key="1">
    <citation type="submission" date="2015-01" db="EMBL/GenBank/DDBJ databases">
        <title>The Genome Sequence of Fonsecaea pedrosoi CBS 271.37.</title>
        <authorList>
            <consortium name="The Broad Institute Genomics Platform"/>
            <person name="Cuomo C."/>
            <person name="de Hoog S."/>
            <person name="Gorbushina A."/>
            <person name="Stielow B."/>
            <person name="Teixiera M."/>
            <person name="Abouelleil A."/>
            <person name="Chapman S.B."/>
            <person name="Priest M."/>
            <person name="Young S.K."/>
            <person name="Wortman J."/>
            <person name="Nusbaum C."/>
            <person name="Birren B."/>
        </authorList>
    </citation>
    <scope>NUCLEOTIDE SEQUENCE [LARGE SCALE GENOMIC DNA]</scope>
    <source>
        <strain evidence="8 9">CBS 271.37</strain>
    </source>
</reference>
<dbReference type="CDD" id="cd00067">
    <property type="entry name" value="GAL4"/>
    <property type="match status" value="1"/>
</dbReference>
<keyword evidence="5" id="KW-0539">Nucleus</keyword>
<evidence type="ECO:0000256" key="1">
    <source>
        <dbReference type="ARBA" id="ARBA00022723"/>
    </source>
</evidence>
<dbReference type="InterPro" id="IPR036864">
    <property type="entry name" value="Zn2-C6_fun-type_DNA-bd_sf"/>
</dbReference>